<comment type="caution">
    <text evidence="1">The sequence shown here is derived from an EMBL/GenBank/DDBJ whole genome shotgun (WGS) entry which is preliminary data.</text>
</comment>
<name>A0A2D0NCE5_FLAN2</name>
<dbReference type="Proteomes" id="UP000223913">
    <property type="component" value="Unassembled WGS sequence"/>
</dbReference>
<keyword evidence="2" id="KW-1185">Reference proteome</keyword>
<evidence type="ECO:0000313" key="2">
    <source>
        <dbReference type="Proteomes" id="UP000223913"/>
    </source>
</evidence>
<accession>A0A2D0NCE5</accession>
<sequence length="129" mass="14667">MNAETIKNFFNGQFFSDGKAREVQMSLRFTTADGKICEVPGVSIWEKTTIGEIFHTYHDFLKERVGEEPAFKTDPAVDRVSTVDYRNNEYLVQYYTDGTQQIRKSDGNFLNLDSPTAKAILKKAAGEKE</sequence>
<evidence type="ECO:0000313" key="1">
    <source>
        <dbReference type="EMBL" id="PHN06157.1"/>
    </source>
</evidence>
<dbReference type="RefSeq" id="WP_099150141.1">
    <property type="nucleotide sequence ID" value="NZ_PDUD01000018.1"/>
</dbReference>
<reference evidence="1 2" key="1">
    <citation type="submission" date="2017-10" db="EMBL/GenBank/DDBJ databases">
        <title>The draft genome sequence of Lewinella nigricans NBRC 102662.</title>
        <authorList>
            <person name="Wang K."/>
        </authorList>
    </citation>
    <scope>NUCLEOTIDE SEQUENCE [LARGE SCALE GENOMIC DNA]</scope>
    <source>
        <strain evidence="1 2">NBRC 102662</strain>
    </source>
</reference>
<gene>
    <name evidence="1" type="ORF">CRP01_11270</name>
</gene>
<dbReference type="AlphaFoldDB" id="A0A2D0NCE5"/>
<dbReference type="EMBL" id="PDUD01000018">
    <property type="protein sequence ID" value="PHN06157.1"/>
    <property type="molecule type" value="Genomic_DNA"/>
</dbReference>
<proteinExistence type="predicted"/>
<protein>
    <submittedName>
        <fullName evidence="1">Uncharacterized protein</fullName>
    </submittedName>
</protein>
<organism evidence="1 2">
    <name type="scientific">Flavilitoribacter nigricans (strain ATCC 23147 / DSM 23189 / NBRC 102662 / NCIMB 1420 / SS-2)</name>
    <name type="common">Lewinella nigricans</name>
    <dbReference type="NCBI Taxonomy" id="1122177"/>
    <lineage>
        <taxon>Bacteria</taxon>
        <taxon>Pseudomonadati</taxon>
        <taxon>Bacteroidota</taxon>
        <taxon>Saprospiria</taxon>
        <taxon>Saprospirales</taxon>
        <taxon>Lewinellaceae</taxon>
        <taxon>Flavilitoribacter</taxon>
    </lineage>
</organism>